<dbReference type="SUPFAM" id="SSF51261">
    <property type="entry name" value="Duplicated hybrid motif"/>
    <property type="match status" value="1"/>
</dbReference>
<keyword evidence="1" id="KW-0812">Transmembrane</keyword>
<proteinExistence type="predicted"/>
<dbReference type="RefSeq" id="WP_107725101.1">
    <property type="nucleotide sequence ID" value="NZ_PZZP01000001.1"/>
</dbReference>
<evidence type="ECO:0000259" key="2">
    <source>
        <dbReference type="Pfam" id="PF01551"/>
    </source>
</evidence>
<feature type="transmembrane region" description="Helical" evidence="1">
    <location>
        <begin position="68"/>
        <end position="86"/>
    </location>
</feature>
<evidence type="ECO:0000313" key="4">
    <source>
        <dbReference type="Proteomes" id="UP000241639"/>
    </source>
</evidence>
<dbReference type="GO" id="GO:0004222">
    <property type="term" value="F:metalloendopeptidase activity"/>
    <property type="evidence" value="ECO:0007669"/>
    <property type="project" value="TreeGrafter"/>
</dbReference>
<comment type="caution">
    <text evidence="3">The sequence shown here is derived from an EMBL/GenBank/DDBJ whole genome shotgun (WGS) entry which is preliminary data.</text>
</comment>
<dbReference type="EMBL" id="PZZP01000001">
    <property type="protein sequence ID" value="PTM58277.1"/>
    <property type="molecule type" value="Genomic_DNA"/>
</dbReference>
<gene>
    <name evidence="3" type="ORF">C8J48_0857</name>
</gene>
<name>A0A2T4Z8R8_9BACL</name>
<reference evidence="3 4" key="1">
    <citation type="submission" date="2018-04" db="EMBL/GenBank/DDBJ databases">
        <title>Genomic Encyclopedia of Archaeal and Bacterial Type Strains, Phase II (KMG-II): from individual species to whole genera.</title>
        <authorList>
            <person name="Goeker M."/>
        </authorList>
    </citation>
    <scope>NUCLEOTIDE SEQUENCE [LARGE SCALE GENOMIC DNA]</scope>
    <source>
        <strain evidence="3 4">DSM 45169</strain>
    </source>
</reference>
<evidence type="ECO:0000313" key="3">
    <source>
        <dbReference type="EMBL" id="PTM58277.1"/>
    </source>
</evidence>
<dbReference type="Gene3D" id="2.70.70.10">
    <property type="entry name" value="Glucose Permease (Domain IIA)"/>
    <property type="match status" value="1"/>
</dbReference>
<keyword evidence="4" id="KW-1185">Reference proteome</keyword>
<dbReference type="CDD" id="cd12797">
    <property type="entry name" value="M23_peptidase"/>
    <property type="match status" value="1"/>
</dbReference>
<dbReference type="Proteomes" id="UP000241639">
    <property type="component" value="Unassembled WGS sequence"/>
</dbReference>
<keyword evidence="1" id="KW-1133">Transmembrane helix</keyword>
<accession>A0A2T4Z8R8</accession>
<dbReference type="InterPro" id="IPR011055">
    <property type="entry name" value="Dup_hybrid_motif"/>
</dbReference>
<dbReference type="InterPro" id="IPR050570">
    <property type="entry name" value="Cell_wall_metabolism_enzyme"/>
</dbReference>
<organism evidence="3 4">
    <name type="scientific">Desmospora activa DSM 45169</name>
    <dbReference type="NCBI Taxonomy" id="1121389"/>
    <lineage>
        <taxon>Bacteria</taxon>
        <taxon>Bacillati</taxon>
        <taxon>Bacillota</taxon>
        <taxon>Bacilli</taxon>
        <taxon>Bacillales</taxon>
        <taxon>Thermoactinomycetaceae</taxon>
        <taxon>Desmospora</taxon>
    </lineage>
</organism>
<sequence length="261" mass="29797">MREWNQGVRKRREEKLRAIRGETRKSVSPHQAWGAPVWKKETEADELPWNRPGSWMNTRKKGKWAPRMLLQTFLAFALLTGVYLLYQSEVPASQQAQMWIAEVMERDFNFEGVALWYQEHLGGSAILPVFQRKSDQESDGAKTFEWVAPVAGKVQRPFQEGERGIIIQTKKDAPVVAAAEGWVIQAGTVEGLGNTVVLRHADGRETWYGWLKEIRVEEKDWVKPRQLLGEAGVQENEAMLFFAMKRGDDFVNPADVIPFGS</sequence>
<dbReference type="AlphaFoldDB" id="A0A2T4Z8R8"/>
<dbReference type="InterPro" id="IPR016047">
    <property type="entry name" value="M23ase_b-sheet_dom"/>
</dbReference>
<dbReference type="Pfam" id="PF01551">
    <property type="entry name" value="Peptidase_M23"/>
    <property type="match status" value="1"/>
</dbReference>
<feature type="domain" description="M23ase beta-sheet core" evidence="2">
    <location>
        <begin position="162"/>
        <end position="253"/>
    </location>
</feature>
<dbReference type="OrthoDB" id="2986589at2"/>
<keyword evidence="1" id="KW-0472">Membrane</keyword>
<protein>
    <submittedName>
        <fullName evidence="3">Stage IV sporulation protein FA</fullName>
    </submittedName>
</protein>
<evidence type="ECO:0000256" key="1">
    <source>
        <dbReference type="SAM" id="Phobius"/>
    </source>
</evidence>
<dbReference type="PANTHER" id="PTHR21666">
    <property type="entry name" value="PEPTIDASE-RELATED"/>
    <property type="match status" value="1"/>
</dbReference>
<dbReference type="PANTHER" id="PTHR21666:SF274">
    <property type="entry name" value="STAGE IV SPORULATION PROTEIN FA"/>
    <property type="match status" value="1"/>
</dbReference>